<feature type="binding site" evidence="5">
    <location>
        <position position="123"/>
    </location>
    <ligand>
        <name>isopentenyl diphosphate</name>
        <dbReference type="ChEBI" id="CHEBI:128769"/>
    </ligand>
</feature>
<name>U7D9E4_9BACT</name>
<keyword evidence="5" id="KW-0560">Oxidoreductase</keyword>
<comment type="catalytic activity">
    <reaction evidence="5">
        <text>isopentenyl diphosphate + 2 oxidized [2Fe-2S]-[ferredoxin] + H2O = (2E)-4-hydroxy-3-methylbut-2-enyl diphosphate + 2 reduced [2Fe-2S]-[ferredoxin] + 2 H(+)</text>
        <dbReference type="Rhea" id="RHEA:24488"/>
        <dbReference type="Rhea" id="RHEA-COMP:10000"/>
        <dbReference type="Rhea" id="RHEA-COMP:10001"/>
        <dbReference type="ChEBI" id="CHEBI:15377"/>
        <dbReference type="ChEBI" id="CHEBI:15378"/>
        <dbReference type="ChEBI" id="CHEBI:33737"/>
        <dbReference type="ChEBI" id="CHEBI:33738"/>
        <dbReference type="ChEBI" id="CHEBI:128753"/>
        <dbReference type="ChEBI" id="CHEBI:128769"/>
        <dbReference type="EC" id="1.17.7.4"/>
    </reaction>
</comment>
<evidence type="ECO:0000256" key="5">
    <source>
        <dbReference type="HAMAP-Rule" id="MF_00191"/>
    </source>
</evidence>
<proteinExistence type="inferred from homology"/>
<feature type="binding site" evidence="5">
    <location>
        <position position="123"/>
    </location>
    <ligand>
        <name>(2E)-4-hydroxy-3-methylbut-2-enyl diphosphate</name>
        <dbReference type="ChEBI" id="CHEBI:128753"/>
    </ligand>
</feature>
<dbReference type="Gene3D" id="3.40.50.11270">
    <property type="match status" value="1"/>
</dbReference>
<dbReference type="RefSeq" id="WP_022636835.1">
    <property type="nucleotide sequence ID" value="NZ_ASJR01000010.1"/>
</dbReference>
<dbReference type="eggNOG" id="COG0761">
    <property type="taxonomic scope" value="Bacteria"/>
</dbReference>
<feature type="binding site" evidence="5">
    <location>
        <position position="123"/>
    </location>
    <ligand>
        <name>dimethylallyl diphosphate</name>
        <dbReference type="ChEBI" id="CHEBI:57623"/>
    </ligand>
</feature>
<evidence type="ECO:0000313" key="7">
    <source>
        <dbReference type="Proteomes" id="UP000017148"/>
    </source>
</evidence>
<comment type="function">
    <text evidence="5">Catalyzes the conversion of 1-hydroxy-2-methyl-2-(E)-butenyl 4-diphosphate (HMBPP) into a mixture of isopentenyl diphosphate (IPP) and dimethylallyl diphosphate (DMAPP). Acts in the terminal step of the DOXP/MEP pathway for isoprenoid precursor biosynthesis.</text>
</comment>
<feature type="binding site" evidence="5">
    <location>
        <position position="220"/>
    </location>
    <ligand>
        <name>isopentenyl diphosphate</name>
        <dbReference type="ChEBI" id="CHEBI:128769"/>
    </ligand>
</feature>
<dbReference type="STRING" id="1313304.CALK_1374"/>
<keyword evidence="7" id="KW-1185">Reference proteome</keyword>
<dbReference type="CDD" id="cd13944">
    <property type="entry name" value="lytB_ispH"/>
    <property type="match status" value="1"/>
</dbReference>
<comment type="caution">
    <text evidence="6">The sequence shown here is derived from an EMBL/GenBank/DDBJ whole genome shotgun (WGS) entry which is preliminary data.</text>
</comment>
<dbReference type="HAMAP" id="MF_00191">
    <property type="entry name" value="IspH"/>
    <property type="match status" value="1"/>
</dbReference>
<dbReference type="Gene3D" id="3.40.1010.20">
    <property type="entry name" value="4-hydroxy-3-methylbut-2-enyl diphosphate reductase, catalytic domain"/>
    <property type="match status" value="2"/>
</dbReference>
<comment type="similarity">
    <text evidence="5">Belongs to the IspH family.</text>
</comment>
<dbReference type="UniPathway" id="UPA00056">
    <property type="reaction ID" value="UER00097"/>
</dbReference>
<feature type="binding site" evidence="5">
    <location>
        <position position="222"/>
    </location>
    <ligand>
        <name>(2E)-4-hydroxy-3-methylbut-2-enyl diphosphate</name>
        <dbReference type="ChEBI" id="CHEBI:128753"/>
    </ligand>
</feature>
<feature type="binding site" evidence="5">
    <location>
        <position position="41"/>
    </location>
    <ligand>
        <name>(2E)-4-hydroxy-3-methylbut-2-enyl diphosphate</name>
        <dbReference type="ChEBI" id="CHEBI:128753"/>
    </ligand>
</feature>
<dbReference type="OrthoDB" id="9804077at2"/>
<comment type="caution">
    <text evidence="5">Lacks conserved residue(s) required for the propagation of feature annotation.</text>
</comment>
<dbReference type="GO" id="GO:0051539">
    <property type="term" value="F:4 iron, 4 sulfur cluster binding"/>
    <property type="evidence" value="ECO:0007669"/>
    <property type="project" value="UniProtKB-UniRule"/>
</dbReference>
<feature type="binding site" evidence="5">
    <location>
        <position position="264"/>
    </location>
    <ligand>
        <name>(2E)-4-hydroxy-3-methylbut-2-enyl diphosphate</name>
        <dbReference type="ChEBI" id="CHEBI:128753"/>
    </ligand>
</feature>
<dbReference type="Pfam" id="PF02401">
    <property type="entry name" value="LYTB"/>
    <property type="match status" value="1"/>
</dbReference>
<sequence length="287" mass="31813">MNIIVAKTAGFCMGVERAVRLALTHSDNGEKRLYTPGPLIHNTQAITMLEQNNIKSLTDDTSPEDKSILIRAHGIPPEKEAEFARQGCTIIDGTCPMVKKVHRVIQKYIDRDFTIVITGDKDHAETRGLMGYAKERGILINSPQEVAKIPSHSHRLCIVSQTTFSVADFDAIVEEIFQTFPEREIAVEKTICKATSERQNEVISLRDITDMMIVVGGKHSANTLRLAEIAGEKNKRVLHIEDADELNPLELKGVENLGITAGASTPGWVIQDIVEKIEKEFEQGESS</sequence>
<evidence type="ECO:0000256" key="1">
    <source>
        <dbReference type="ARBA" id="ARBA00022485"/>
    </source>
</evidence>
<feature type="binding site" evidence="5">
    <location>
        <position position="264"/>
    </location>
    <ligand>
        <name>dimethylallyl diphosphate</name>
        <dbReference type="ChEBI" id="CHEBI:57623"/>
    </ligand>
</feature>
<dbReference type="PANTHER" id="PTHR30426:SF0">
    <property type="entry name" value="4-HYDROXY-3-METHYLBUT-2-ENYL DIPHOSPHATE REDUCTASE"/>
    <property type="match status" value="1"/>
</dbReference>
<feature type="binding site" evidence="5">
    <location>
        <position position="192"/>
    </location>
    <ligand>
        <name>[4Fe-4S] cluster</name>
        <dbReference type="ChEBI" id="CHEBI:49883"/>
    </ligand>
</feature>
<feature type="binding site" evidence="5">
    <location>
        <position position="95"/>
    </location>
    <ligand>
        <name>[4Fe-4S] cluster</name>
        <dbReference type="ChEBI" id="CHEBI:49883"/>
    </ligand>
</feature>
<comment type="catalytic activity">
    <reaction evidence="5">
        <text>dimethylallyl diphosphate + 2 oxidized [2Fe-2S]-[ferredoxin] + H2O = (2E)-4-hydroxy-3-methylbut-2-enyl diphosphate + 2 reduced [2Fe-2S]-[ferredoxin] + 2 H(+)</text>
        <dbReference type="Rhea" id="RHEA:24825"/>
        <dbReference type="Rhea" id="RHEA-COMP:10000"/>
        <dbReference type="Rhea" id="RHEA-COMP:10001"/>
        <dbReference type="ChEBI" id="CHEBI:15377"/>
        <dbReference type="ChEBI" id="CHEBI:15378"/>
        <dbReference type="ChEBI" id="CHEBI:33737"/>
        <dbReference type="ChEBI" id="CHEBI:33738"/>
        <dbReference type="ChEBI" id="CHEBI:57623"/>
        <dbReference type="ChEBI" id="CHEBI:128753"/>
        <dbReference type="EC" id="1.17.7.4"/>
    </reaction>
</comment>
<feature type="binding site" evidence="5">
    <location>
        <position position="41"/>
    </location>
    <ligand>
        <name>dimethylallyl diphosphate</name>
        <dbReference type="ChEBI" id="CHEBI:57623"/>
    </ligand>
</feature>
<dbReference type="NCBIfam" id="TIGR00216">
    <property type="entry name" value="ispH_lytB"/>
    <property type="match status" value="1"/>
</dbReference>
<dbReference type="GO" id="GO:0019288">
    <property type="term" value="P:isopentenyl diphosphate biosynthetic process, methylerythritol 4-phosphate pathway"/>
    <property type="evidence" value="ECO:0007669"/>
    <property type="project" value="UniProtKB-UniRule"/>
</dbReference>
<keyword evidence="5" id="KW-0414">Isoprene biosynthesis</keyword>
<dbReference type="InterPro" id="IPR003451">
    <property type="entry name" value="LytB/IspH"/>
</dbReference>
<feature type="binding site" evidence="5">
    <location>
        <position position="41"/>
    </location>
    <ligand>
        <name>isopentenyl diphosphate</name>
        <dbReference type="ChEBI" id="CHEBI:128769"/>
    </ligand>
</feature>
<dbReference type="PANTHER" id="PTHR30426">
    <property type="entry name" value="4-HYDROXY-3-METHYLBUT-2-ENYL DIPHOSPHATE REDUCTASE"/>
    <property type="match status" value="1"/>
</dbReference>
<comment type="pathway">
    <text evidence="5">Isoprenoid biosynthesis; dimethylallyl diphosphate biosynthesis; dimethylallyl diphosphate from (2E)-4-hydroxy-3-methylbutenyl diphosphate: step 1/1.</text>
</comment>
<keyword evidence="3 5" id="KW-0408">Iron</keyword>
<comment type="cofactor">
    <cofactor evidence="5">
        <name>[4Fe-4S] cluster</name>
        <dbReference type="ChEBI" id="CHEBI:49883"/>
    </cofactor>
    <text evidence="5">Binds 1 [4Fe-4S] cluster per subunit.</text>
</comment>
<dbReference type="Proteomes" id="UP000017148">
    <property type="component" value="Unassembled WGS sequence"/>
</dbReference>
<dbReference type="GO" id="GO:0050992">
    <property type="term" value="P:dimethylallyl diphosphate biosynthetic process"/>
    <property type="evidence" value="ECO:0007669"/>
    <property type="project" value="UniProtKB-UniRule"/>
</dbReference>
<feature type="binding site" evidence="5">
    <location>
        <position position="220"/>
    </location>
    <ligand>
        <name>(2E)-4-hydroxy-3-methylbut-2-enyl diphosphate</name>
        <dbReference type="ChEBI" id="CHEBI:128753"/>
    </ligand>
</feature>
<protein>
    <recommendedName>
        <fullName evidence="5">4-hydroxy-3-methylbut-2-enyl diphosphate reductase</fullName>
        <shortName evidence="5">HMBPP reductase</shortName>
        <ecNumber evidence="5">1.17.7.4</ecNumber>
    </recommendedName>
</protein>
<keyword evidence="4 5" id="KW-0411">Iron-sulfur</keyword>
<gene>
    <name evidence="5" type="primary">ispH</name>
    <name evidence="6" type="ORF">CALK_1374</name>
</gene>
<feature type="binding site" evidence="5">
    <location>
        <position position="73"/>
    </location>
    <ligand>
        <name>(2E)-4-hydroxy-3-methylbut-2-enyl diphosphate</name>
        <dbReference type="ChEBI" id="CHEBI:128753"/>
    </ligand>
</feature>
<evidence type="ECO:0000256" key="2">
    <source>
        <dbReference type="ARBA" id="ARBA00022723"/>
    </source>
</evidence>
<dbReference type="AlphaFoldDB" id="U7D9E4"/>
<evidence type="ECO:0000313" key="6">
    <source>
        <dbReference type="EMBL" id="ERP31712.1"/>
    </source>
</evidence>
<feature type="binding site" evidence="5">
    <location>
        <position position="220"/>
    </location>
    <ligand>
        <name>dimethylallyl diphosphate</name>
        <dbReference type="ChEBI" id="CHEBI:57623"/>
    </ligand>
</feature>
<reference evidence="6 7" key="1">
    <citation type="journal article" date="2013" name="Environ. Microbiol.">
        <title>Genome analysis of Chitinivibrio alkaliphilus gen. nov., sp. nov., a novel extremely haloalkaliphilic anaerobic chitinolytic bacterium from the candidate phylum Termite Group 3.</title>
        <authorList>
            <person name="Sorokin D.Y."/>
            <person name="Gumerov V.M."/>
            <person name="Rakitin A.L."/>
            <person name="Beletsky A.V."/>
            <person name="Damste J.S."/>
            <person name="Muyzer G."/>
            <person name="Mardanov A.V."/>
            <person name="Ravin N.V."/>
        </authorList>
    </citation>
    <scope>NUCLEOTIDE SEQUENCE [LARGE SCALE GENOMIC DNA]</scope>
    <source>
        <strain evidence="6 7">ACht1</strain>
    </source>
</reference>
<feature type="binding site" evidence="5">
    <location>
        <position position="73"/>
    </location>
    <ligand>
        <name>dimethylallyl diphosphate</name>
        <dbReference type="ChEBI" id="CHEBI:57623"/>
    </ligand>
</feature>
<keyword evidence="1 5" id="KW-0004">4Fe-4S</keyword>
<dbReference type="GO" id="GO:0051745">
    <property type="term" value="F:4-hydroxy-3-methylbut-2-enyl diphosphate reductase activity"/>
    <property type="evidence" value="ECO:0007669"/>
    <property type="project" value="UniProtKB-UniRule"/>
</dbReference>
<dbReference type="EMBL" id="ASJR01000010">
    <property type="protein sequence ID" value="ERP31712.1"/>
    <property type="molecule type" value="Genomic_DNA"/>
</dbReference>
<feature type="binding site" evidence="5">
    <location>
        <position position="162"/>
    </location>
    <ligand>
        <name>(2E)-4-hydroxy-3-methylbut-2-enyl diphosphate</name>
        <dbReference type="ChEBI" id="CHEBI:128753"/>
    </ligand>
</feature>
<feature type="active site" description="Proton donor" evidence="5">
    <location>
        <position position="125"/>
    </location>
</feature>
<feature type="binding site" evidence="5">
    <location>
        <position position="12"/>
    </location>
    <ligand>
        <name>[4Fe-4S] cluster</name>
        <dbReference type="ChEBI" id="CHEBI:49883"/>
    </ligand>
</feature>
<feature type="binding site" evidence="5">
    <location>
        <position position="73"/>
    </location>
    <ligand>
        <name>isopentenyl diphosphate</name>
        <dbReference type="ChEBI" id="CHEBI:128769"/>
    </ligand>
</feature>
<evidence type="ECO:0000256" key="4">
    <source>
        <dbReference type="ARBA" id="ARBA00023014"/>
    </source>
</evidence>
<dbReference type="GO" id="GO:0016114">
    <property type="term" value="P:terpenoid biosynthetic process"/>
    <property type="evidence" value="ECO:0007669"/>
    <property type="project" value="UniProtKB-UniRule"/>
</dbReference>
<dbReference type="UniPathway" id="UPA00059">
    <property type="reaction ID" value="UER00105"/>
</dbReference>
<comment type="pathway">
    <text evidence="5">Isoprenoid biosynthesis; isopentenyl diphosphate biosynthesis via DXP pathway; isopentenyl diphosphate from 1-deoxy-D-xylulose 5-phosphate: step 6/6.</text>
</comment>
<evidence type="ECO:0000256" key="3">
    <source>
        <dbReference type="ARBA" id="ARBA00023004"/>
    </source>
</evidence>
<feature type="binding site" evidence="5">
    <location>
        <position position="264"/>
    </location>
    <ligand>
        <name>isopentenyl diphosphate</name>
        <dbReference type="ChEBI" id="CHEBI:128769"/>
    </ligand>
</feature>
<organism evidence="6 7">
    <name type="scientific">Chitinivibrio alkaliphilus ACht1</name>
    <dbReference type="NCBI Taxonomy" id="1313304"/>
    <lineage>
        <taxon>Bacteria</taxon>
        <taxon>Pseudomonadati</taxon>
        <taxon>Fibrobacterota</taxon>
        <taxon>Chitinivibrionia</taxon>
        <taxon>Chitinivibrionales</taxon>
        <taxon>Chitinivibrionaceae</taxon>
        <taxon>Chitinivibrio</taxon>
    </lineage>
</organism>
<feature type="binding site" evidence="5">
    <location>
        <position position="222"/>
    </location>
    <ligand>
        <name>dimethylallyl diphosphate</name>
        <dbReference type="ChEBI" id="CHEBI:57623"/>
    </ligand>
</feature>
<keyword evidence="2 5" id="KW-0479">Metal-binding</keyword>
<accession>U7D9E4</accession>
<dbReference type="GO" id="GO:0046872">
    <property type="term" value="F:metal ion binding"/>
    <property type="evidence" value="ECO:0007669"/>
    <property type="project" value="UniProtKB-KW"/>
</dbReference>
<feature type="binding site" evidence="5">
    <location>
        <position position="222"/>
    </location>
    <ligand>
        <name>isopentenyl diphosphate</name>
        <dbReference type="ChEBI" id="CHEBI:128769"/>
    </ligand>
</feature>
<dbReference type="EC" id="1.17.7.4" evidence="5"/>